<keyword evidence="8" id="KW-1015">Disulfide bond</keyword>
<dbReference type="Gene3D" id="1.20.1440.130">
    <property type="entry name" value="VKOR domain"/>
    <property type="match status" value="1"/>
</dbReference>
<dbReference type="GO" id="GO:0048038">
    <property type="term" value="F:quinone binding"/>
    <property type="evidence" value="ECO:0007669"/>
    <property type="project" value="UniProtKB-KW"/>
</dbReference>
<evidence type="ECO:0000256" key="7">
    <source>
        <dbReference type="ARBA" id="ARBA00023136"/>
    </source>
</evidence>
<proteinExistence type="inferred from homology"/>
<comment type="similarity">
    <text evidence="2">Belongs to the VKOR family.</text>
</comment>
<comment type="subcellular location">
    <subcellularLocation>
        <location evidence="1">Membrane</location>
        <topology evidence="1">Multi-pass membrane protein</topology>
    </subcellularLocation>
</comment>
<dbReference type="Proteomes" id="UP000178743">
    <property type="component" value="Unassembled WGS sequence"/>
</dbReference>
<dbReference type="InterPro" id="IPR012932">
    <property type="entry name" value="VKOR"/>
</dbReference>
<accession>A0A1F5WBY3</accession>
<organism evidence="12 13">
    <name type="scientific">Candidatus Giovannonibacteria bacterium RIFCSPHIGHO2_02_FULL_45_40</name>
    <dbReference type="NCBI Taxonomy" id="1798337"/>
    <lineage>
        <taxon>Bacteria</taxon>
        <taxon>Candidatus Giovannoniibacteriota</taxon>
    </lineage>
</organism>
<dbReference type="EMBL" id="MFHP01000010">
    <property type="protein sequence ID" value="OGF72801.1"/>
    <property type="molecule type" value="Genomic_DNA"/>
</dbReference>
<evidence type="ECO:0000256" key="10">
    <source>
        <dbReference type="SAM" id="Phobius"/>
    </source>
</evidence>
<name>A0A1F5WBY3_9BACT</name>
<evidence type="ECO:0000256" key="1">
    <source>
        <dbReference type="ARBA" id="ARBA00004141"/>
    </source>
</evidence>
<dbReference type="GO" id="GO:0016491">
    <property type="term" value="F:oxidoreductase activity"/>
    <property type="evidence" value="ECO:0007669"/>
    <property type="project" value="UniProtKB-KW"/>
</dbReference>
<evidence type="ECO:0000256" key="6">
    <source>
        <dbReference type="ARBA" id="ARBA00023002"/>
    </source>
</evidence>
<keyword evidence="4" id="KW-0874">Quinone</keyword>
<evidence type="ECO:0000313" key="12">
    <source>
        <dbReference type="EMBL" id="OGF72801.1"/>
    </source>
</evidence>
<gene>
    <name evidence="12" type="ORF">A3C05_03285</name>
</gene>
<evidence type="ECO:0000256" key="3">
    <source>
        <dbReference type="ARBA" id="ARBA00022692"/>
    </source>
</evidence>
<evidence type="ECO:0000313" key="13">
    <source>
        <dbReference type="Proteomes" id="UP000178743"/>
    </source>
</evidence>
<evidence type="ECO:0000256" key="5">
    <source>
        <dbReference type="ARBA" id="ARBA00022989"/>
    </source>
</evidence>
<feature type="transmembrane region" description="Helical" evidence="10">
    <location>
        <begin position="48"/>
        <end position="67"/>
    </location>
</feature>
<protein>
    <recommendedName>
        <fullName evidence="11">Vitamin K epoxide reductase domain-containing protein</fullName>
    </recommendedName>
</protein>
<reference evidence="12 13" key="1">
    <citation type="journal article" date="2016" name="Nat. Commun.">
        <title>Thousands of microbial genomes shed light on interconnected biogeochemical processes in an aquifer system.</title>
        <authorList>
            <person name="Anantharaman K."/>
            <person name="Brown C.T."/>
            <person name="Hug L.A."/>
            <person name="Sharon I."/>
            <person name="Castelle C.J."/>
            <person name="Probst A.J."/>
            <person name="Thomas B.C."/>
            <person name="Singh A."/>
            <person name="Wilkins M.J."/>
            <person name="Karaoz U."/>
            <person name="Brodie E.L."/>
            <person name="Williams K.H."/>
            <person name="Hubbard S.S."/>
            <person name="Banfield J.F."/>
        </authorList>
    </citation>
    <scope>NUCLEOTIDE SEQUENCE [LARGE SCALE GENOMIC DNA]</scope>
</reference>
<dbReference type="InterPro" id="IPR038354">
    <property type="entry name" value="VKOR_sf"/>
</dbReference>
<keyword evidence="5 10" id="KW-1133">Transmembrane helix</keyword>
<evidence type="ECO:0000256" key="9">
    <source>
        <dbReference type="ARBA" id="ARBA00023284"/>
    </source>
</evidence>
<comment type="caution">
    <text evidence="12">The sequence shown here is derived from an EMBL/GenBank/DDBJ whole genome shotgun (WGS) entry which is preliminary data.</text>
</comment>
<keyword evidence="6" id="KW-0560">Oxidoreductase</keyword>
<dbReference type="Pfam" id="PF07884">
    <property type="entry name" value="VKOR"/>
    <property type="match status" value="1"/>
</dbReference>
<evidence type="ECO:0000256" key="8">
    <source>
        <dbReference type="ARBA" id="ARBA00023157"/>
    </source>
</evidence>
<dbReference type="AlphaFoldDB" id="A0A1F5WBY3"/>
<evidence type="ECO:0000259" key="11">
    <source>
        <dbReference type="Pfam" id="PF07884"/>
    </source>
</evidence>
<feature type="transmembrane region" description="Helical" evidence="10">
    <location>
        <begin position="20"/>
        <end position="41"/>
    </location>
</feature>
<evidence type="ECO:0000256" key="2">
    <source>
        <dbReference type="ARBA" id="ARBA00006214"/>
    </source>
</evidence>
<evidence type="ECO:0000256" key="4">
    <source>
        <dbReference type="ARBA" id="ARBA00022719"/>
    </source>
</evidence>
<keyword evidence="9" id="KW-0676">Redox-active center</keyword>
<keyword evidence="7 10" id="KW-0472">Membrane</keyword>
<sequence length="70" mass="7935">MGLIFYIFLLGAPFLFAKNLIILAASSGLLFSIFLIALQFFVIRDYCLYCLLSALITFLLFINSFFVPVL</sequence>
<dbReference type="GO" id="GO:0016020">
    <property type="term" value="C:membrane"/>
    <property type="evidence" value="ECO:0007669"/>
    <property type="project" value="UniProtKB-SubCell"/>
</dbReference>
<keyword evidence="3 10" id="KW-0812">Transmembrane</keyword>
<feature type="domain" description="Vitamin K epoxide reductase" evidence="11">
    <location>
        <begin position="2"/>
        <end position="63"/>
    </location>
</feature>